<evidence type="ECO:0000313" key="2">
    <source>
        <dbReference type="EMBL" id="KAG5202388.1"/>
    </source>
</evidence>
<sequence>GETRARTGTAAACTGAGRSGALPTASATRATSWQWTARPAKMWMNVPQAWPSVRMAASTRTAPSSVCAMRATSWVLMAGSAT</sequence>
<accession>A0A836A3Q0</accession>
<proteinExistence type="predicted"/>
<feature type="compositionally biased region" description="Low complexity" evidence="1">
    <location>
        <begin position="1"/>
        <end position="21"/>
    </location>
</feature>
<dbReference type="EMBL" id="JAEMGP010000012">
    <property type="protein sequence ID" value="KAG5202388.1"/>
    <property type="molecule type" value="Genomic_DNA"/>
</dbReference>
<protein>
    <submittedName>
        <fullName evidence="2">Uncharacterized protein</fullName>
    </submittedName>
</protein>
<gene>
    <name evidence="2" type="ORF">JEQ12_003778</name>
</gene>
<dbReference type="Proteomes" id="UP000664991">
    <property type="component" value="Unassembled WGS sequence"/>
</dbReference>
<feature type="non-terminal residue" evidence="2">
    <location>
        <position position="82"/>
    </location>
</feature>
<feature type="non-terminal residue" evidence="2">
    <location>
        <position position="1"/>
    </location>
</feature>
<organism evidence="2 3">
    <name type="scientific">Ovis aries</name>
    <name type="common">Sheep</name>
    <dbReference type="NCBI Taxonomy" id="9940"/>
    <lineage>
        <taxon>Eukaryota</taxon>
        <taxon>Metazoa</taxon>
        <taxon>Chordata</taxon>
        <taxon>Craniata</taxon>
        <taxon>Vertebrata</taxon>
        <taxon>Euteleostomi</taxon>
        <taxon>Mammalia</taxon>
        <taxon>Eutheria</taxon>
        <taxon>Laurasiatheria</taxon>
        <taxon>Artiodactyla</taxon>
        <taxon>Ruminantia</taxon>
        <taxon>Pecora</taxon>
        <taxon>Bovidae</taxon>
        <taxon>Caprinae</taxon>
        <taxon>Ovis</taxon>
    </lineage>
</organism>
<evidence type="ECO:0000256" key="1">
    <source>
        <dbReference type="SAM" id="MobiDB-lite"/>
    </source>
</evidence>
<dbReference type="AlphaFoldDB" id="A0A836A3Q0"/>
<evidence type="ECO:0000313" key="3">
    <source>
        <dbReference type="Proteomes" id="UP000664991"/>
    </source>
</evidence>
<comment type="caution">
    <text evidence="2">The sequence shown here is derived from an EMBL/GenBank/DDBJ whole genome shotgun (WGS) entry which is preliminary data.</text>
</comment>
<name>A0A836A3Q0_SHEEP</name>
<feature type="region of interest" description="Disordered" evidence="1">
    <location>
        <begin position="1"/>
        <end position="27"/>
    </location>
</feature>
<reference evidence="2 3" key="1">
    <citation type="submission" date="2020-12" db="EMBL/GenBank/DDBJ databases">
        <title>De novo assembly of Tibetan sheep genome.</title>
        <authorList>
            <person name="Li X."/>
        </authorList>
    </citation>
    <scope>NUCLEOTIDE SEQUENCE [LARGE SCALE GENOMIC DNA]</scope>
    <source>
        <tissue evidence="2">Heart</tissue>
    </source>
</reference>